<keyword evidence="6 9" id="KW-0812">Transmembrane</keyword>
<dbReference type="Gene3D" id="3.30.70.1320">
    <property type="entry name" value="Multidrug efflux transporter AcrB pore domain like"/>
    <property type="match status" value="1"/>
</dbReference>
<feature type="transmembrane region" description="Helical" evidence="9">
    <location>
        <begin position="440"/>
        <end position="460"/>
    </location>
</feature>
<keyword evidence="11" id="KW-1185">Reference proteome</keyword>
<accession>A0A2S7SZW6</accession>
<feature type="transmembrane region" description="Helical" evidence="9">
    <location>
        <begin position="898"/>
        <end position="920"/>
    </location>
</feature>
<evidence type="ECO:0000256" key="6">
    <source>
        <dbReference type="ARBA" id="ARBA00022692"/>
    </source>
</evidence>
<feature type="transmembrane region" description="Helical" evidence="9">
    <location>
        <begin position="1011"/>
        <end position="1029"/>
    </location>
</feature>
<protein>
    <submittedName>
        <fullName evidence="10">Hydrophobe/amphiphile efflux-1 family RND transporter</fullName>
    </submittedName>
</protein>
<dbReference type="InterPro" id="IPR001036">
    <property type="entry name" value="Acrflvin-R"/>
</dbReference>
<evidence type="ECO:0000256" key="1">
    <source>
        <dbReference type="ARBA" id="ARBA00004429"/>
    </source>
</evidence>
<feature type="transmembrane region" description="Helical" evidence="9">
    <location>
        <begin position="342"/>
        <end position="361"/>
    </location>
</feature>
<feature type="transmembrane region" description="Helical" evidence="9">
    <location>
        <begin position="472"/>
        <end position="499"/>
    </location>
</feature>
<evidence type="ECO:0000313" key="11">
    <source>
        <dbReference type="Proteomes" id="UP000239872"/>
    </source>
</evidence>
<evidence type="ECO:0000256" key="9">
    <source>
        <dbReference type="SAM" id="Phobius"/>
    </source>
</evidence>
<evidence type="ECO:0000256" key="4">
    <source>
        <dbReference type="ARBA" id="ARBA00022475"/>
    </source>
</evidence>
<dbReference type="Gene3D" id="3.30.2090.10">
    <property type="entry name" value="Multidrug efflux transporter AcrB TolC docking domain, DN and DC subdomains"/>
    <property type="match status" value="2"/>
</dbReference>
<dbReference type="SUPFAM" id="SSF82714">
    <property type="entry name" value="Multidrug efflux transporter AcrB TolC docking domain, DN and DC subdomains"/>
    <property type="match status" value="2"/>
</dbReference>
<keyword evidence="3" id="KW-0813">Transport</keyword>
<feature type="transmembrane region" description="Helical" evidence="9">
    <location>
        <begin position="972"/>
        <end position="991"/>
    </location>
</feature>
<evidence type="ECO:0000256" key="5">
    <source>
        <dbReference type="ARBA" id="ARBA00022519"/>
    </source>
</evidence>
<comment type="similarity">
    <text evidence="2">Belongs to the resistance-nodulation-cell division (RND) (TC 2.A.6) family.</text>
</comment>
<dbReference type="Gene3D" id="3.30.70.1440">
    <property type="entry name" value="Multidrug efflux transporter AcrB pore domain"/>
    <property type="match status" value="1"/>
</dbReference>
<evidence type="ECO:0000256" key="8">
    <source>
        <dbReference type="ARBA" id="ARBA00023136"/>
    </source>
</evidence>
<dbReference type="SUPFAM" id="SSF82693">
    <property type="entry name" value="Multidrug efflux transporter AcrB pore domain, PN1, PN2, PC1 and PC2 subdomains"/>
    <property type="match status" value="4"/>
</dbReference>
<dbReference type="GO" id="GO:0005886">
    <property type="term" value="C:plasma membrane"/>
    <property type="evidence" value="ECO:0007669"/>
    <property type="project" value="UniProtKB-SubCell"/>
</dbReference>
<keyword evidence="4" id="KW-1003">Cell membrane</keyword>
<dbReference type="GO" id="GO:0042910">
    <property type="term" value="F:xenobiotic transmembrane transporter activity"/>
    <property type="evidence" value="ECO:0007669"/>
    <property type="project" value="TreeGrafter"/>
</dbReference>
<evidence type="ECO:0000256" key="7">
    <source>
        <dbReference type="ARBA" id="ARBA00022989"/>
    </source>
</evidence>
<comment type="caution">
    <text evidence="10">The sequence shown here is derived from an EMBL/GenBank/DDBJ whole genome shotgun (WGS) entry which is preliminary data.</text>
</comment>
<comment type="subcellular location">
    <subcellularLocation>
        <location evidence="1">Cell inner membrane</location>
        <topology evidence="1">Multi-pass membrane protein</topology>
    </subcellularLocation>
</comment>
<dbReference type="GO" id="GO:0015562">
    <property type="term" value="F:efflux transmembrane transporter activity"/>
    <property type="evidence" value="ECO:0007669"/>
    <property type="project" value="InterPro"/>
</dbReference>
<dbReference type="PANTHER" id="PTHR32063">
    <property type="match status" value="1"/>
</dbReference>
<dbReference type="PRINTS" id="PR00702">
    <property type="entry name" value="ACRIFLAVINRP"/>
</dbReference>
<reference evidence="10 11" key="1">
    <citation type="submission" date="2018-01" db="EMBL/GenBank/DDBJ databases">
        <title>A novel member of the phylum Bacteroidetes isolated from glacier ice.</title>
        <authorList>
            <person name="Liu Q."/>
            <person name="Xin Y.-H."/>
        </authorList>
    </citation>
    <scope>NUCLEOTIDE SEQUENCE [LARGE SCALE GENOMIC DNA]</scope>
    <source>
        <strain evidence="10 11">RB1R16</strain>
    </source>
</reference>
<evidence type="ECO:0000313" key="10">
    <source>
        <dbReference type="EMBL" id="PQJ12254.1"/>
    </source>
</evidence>
<dbReference type="Pfam" id="PF00873">
    <property type="entry name" value="ACR_tran"/>
    <property type="match status" value="1"/>
</dbReference>
<feature type="transmembrane region" description="Helical" evidence="9">
    <location>
        <begin position="874"/>
        <end position="891"/>
    </location>
</feature>
<keyword evidence="5" id="KW-0997">Cell inner membrane</keyword>
<dbReference type="OrthoDB" id="9758234at2"/>
<dbReference type="NCBIfam" id="TIGR00915">
    <property type="entry name" value="2A0602"/>
    <property type="match status" value="1"/>
</dbReference>
<organism evidence="10 11">
    <name type="scientific">Flavipsychrobacter stenotrophus</name>
    <dbReference type="NCBI Taxonomy" id="2077091"/>
    <lineage>
        <taxon>Bacteria</taxon>
        <taxon>Pseudomonadati</taxon>
        <taxon>Bacteroidota</taxon>
        <taxon>Chitinophagia</taxon>
        <taxon>Chitinophagales</taxon>
        <taxon>Chitinophagaceae</taxon>
        <taxon>Flavipsychrobacter</taxon>
    </lineage>
</organism>
<feature type="transmembrane region" description="Helical" evidence="9">
    <location>
        <begin position="542"/>
        <end position="562"/>
    </location>
</feature>
<dbReference type="PANTHER" id="PTHR32063:SF9">
    <property type="entry name" value="SIMILAR TO MULTIDRUG RESISTANCE PROTEIN MEXB"/>
    <property type="match status" value="1"/>
</dbReference>
<evidence type="ECO:0000256" key="3">
    <source>
        <dbReference type="ARBA" id="ARBA00022448"/>
    </source>
</evidence>
<dbReference type="InterPro" id="IPR004764">
    <property type="entry name" value="MdtF-like"/>
</dbReference>
<keyword evidence="7 9" id="KW-1133">Transmembrane helix</keyword>
<dbReference type="SUPFAM" id="SSF82866">
    <property type="entry name" value="Multidrug efflux transporter AcrB transmembrane domain"/>
    <property type="match status" value="2"/>
</dbReference>
<dbReference type="GO" id="GO:0009636">
    <property type="term" value="P:response to toxic substance"/>
    <property type="evidence" value="ECO:0007669"/>
    <property type="project" value="UniProtKB-ARBA"/>
</dbReference>
<dbReference type="FunFam" id="1.20.1640.10:FF:000001">
    <property type="entry name" value="Efflux pump membrane transporter"/>
    <property type="match status" value="1"/>
</dbReference>
<dbReference type="InterPro" id="IPR027463">
    <property type="entry name" value="AcrB_DN_DC_subdom"/>
</dbReference>
<dbReference type="Proteomes" id="UP000239872">
    <property type="component" value="Unassembled WGS sequence"/>
</dbReference>
<dbReference type="EMBL" id="PPSL01000001">
    <property type="protein sequence ID" value="PQJ12254.1"/>
    <property type="molecule type" value="Genomic_DNA"/>
</dbReference>
<gene>
    <name evidence="10" type="ORF">CJD36_000410</name>
</gene>
<feature type="transmembrane region" description="Helical" evidence="9">
    <location>
        <begin position="368"/>
        <end position="388"/>
    </location>
</feature>
<dbReference type="RefSeq" id="WP_105037138.1">
    <property type="nucleotide sequence ID" value="NZ_PPSL01000001.1"/>
</dbReference>
<feature type="transmembrane region" description="Helical" evidence="9">
    <location>
        <begin position="394"/>
        <end position="419"/>
    </location>
</feature>
<feature type="transmembrane region" description="Helical" evidence="9">
    <location>
        <begin position="926"/>
        <end position="951"/>
    </location>
</feature>
<name>A0A2S7SZW6_9BACT</name>
<dbReference type="Gene3D" id="1.20.1640.10">
    <property type="entry name" value="Multidrug efflux transporter AcrB transmembrane domain"/>
    <property type="match status" value="2"/>
</dbReference>
<proteinExistence type="inferred from homology"/>
<evidence type="ECO:0000256" key="2">
    <source>
        <dbReference type="ARBA" id="ARBA00010942"/>
    </source>
</evidence>
<sequence>MFNKFIQRPVLAIVLSLVIIFMGVLAIKTLPVSQYPSIAPPMVVVNIAYPGASADVLVNSVLIQMEKAINGTPGMKYMTSDATSAGEATIQVVFDLGTDPNQAMVNVKTRIEQVTNLLPELVQREGLVVSYTSPNMLMYVNLYSKDPHADEKFLYNFAGVNIVPELSRLKGVGSAKILGSRQFAMRVWLKPDRMRAYNVSTDEVMEALAQQSIIGSPGRIGQATGKRSQALEYVLTYKGRFNTPEQYKEVILRSNPNGEILRLKDVADVELGSEFYDIYSNMDGHPSAAITLKQTYGSNASDVIKEVKAKLDEIKASSFPPGMDYQISYDVSTFLDASIEKVIHTLAEAFILVAIVVFLFLGDWRSTLIPTLAVPVSLIGAFIFMQMMGLTINLITLFALVLAIGIVVDNAIVVVEAVHTKMAEENLSPFKAVKKVLREISGAIIAITLLMTAVFVPVAFMSGPVGIFYRQFSITMAASIVISGVVALTLTPVLCAMILKNTHGQPKRKTPINRLTDGFSNWFERVTGRYASLLRLIVNRRVVTFGLLLAFCGGIWVMSATLPTGFIPNEDQGMVYAIIQTPPGSTLERTNDIAKHLQQIASHVEGVQSVSALAGYEVLTEGRGSNAGTCLINLKGWSDRKHSAKEIIEELEEKAKAIPGATIEFFEPPAVPGYGAAGGFSLRLLDKTNTGDYKSFGKVNDEFMAALKKCKELTGLFTFFAANYPQYELEIDNNAAMQKGVSIGKAMNNLSILIGSTYEQGFIRFGMFYKVYVQASPEYRQLPEDVLKLYIKNNKDEMVPYSAFMKIKKTQGLNEITRYNMYTSSAINGAPAIGYSSGEAIKAIQEVAEKTLPRGYGIDWLGLSKDEVGRGNEALYIFLIVLAFVYLVLAAQYESFILPLVVILSLPVGVFGAFLLLKLMGLSNDIYAQVGLVMLVGLLGKNAVLIVEFAVQKHQQGATILEAAIEGAVVRFRPILMTSFAFIAGLIPLMFATGPGAIGNRTIGASSAGGMLLGTLFGVIIIPGLYYVFGNLAKGRKLIRDEDHVPLSEDFTHTKKKKRKFFFKSNEDDSLTEKTDDHA</sequence>
<keyword evidence="8 9" id="KW-0472">Membrane</keyword>
<dbReference type="AlphaFoldDB" id="A0A2S7SZW6"/>
<dbReference type="Gene3D" id="3.30.70.1430">
    <property type="entry name" value="Multidrug efflux transporter AcrB pore domain"/>
    <property type="match status" value="2"/>
</dbReference>